<accession>A0A816L8H3</accession>
<reference evidence="2" key="1">
    <citation type="submission" date="2021-02" db="EMBL/GenBank/DDBJ databases">
        <authorList>
            <person name="Nowell W R."/>
        </authorList>
    </citation>
    <scope>NUCLEOTIDE SEQUENCE</scope>
</reference>
<dbReference type="Pfam" id="PF08768">
    <property type="entry name" value="THAP4_heme-bd"/>
    <property type="match status" value="1"/>
</dbReference>
<proteinExistence type="predicted"/>
<evidence type="ECO:0000313" key="2">
    <source>
        <dbReference type="EMBL" id="CAF1929230.1"/>
    </source>
</evidence>
<dbReference type="GO" id="GO:0008289">
    <property type="term" value="F:lipid binding"/>
    <property type="evidence" value="ECO:0007669"/>
    <property type="project" value="UniProtKB-KW"/>
</dbReference>
<sequence length="167" mass="19023">MNGSINEICLLSLNQTQQHGQTQILSQRSESATIQLEGKSSAYLRELKCKHVGQLNFILHLNAFKVQPLPNKGIPSWTNATELKPFHREMDFLRVKVNPIDETVTNMPYVNAQNVGLANVEEGNINGKSFLIETKSIERSCFNKDPSARLLRHEYSKYMKNIPMSFM</sequence>
<dbReference type="InterPro" id="IPR014878">
    <property type="entry name" value="THAP4-like_heme-bd"/>
</dbReference>
<feature type="domain" description="THAP4-like heme-binding" evidence="1">
    <location>
        <begin position="38"/>
        <end position="148"/>
    </location>
</feature>
<comment type="caution">
    <text evidence="2">The sequence shown here is derived from an EMBL/GenBank/DDBJ whole genome shotgun (WGS) entry which is preliminary data.</text>
</comment>
<evidence type="ECO:0000259" key="1">
    <source>
        <dbReference type="Pfam" id="PF08768"/>
    </source>
</evidence>
<dbReference type="AlphaFoldDB" id="A0A816L8H3"/>
<name>A0A816L8H3_9BILA</name>
<organism evidence="2 3">
    <name type="scientific">Rotaria magnacalcarata</name>
    <dbReference type="NCBI Taxonomy" id="392030"/>
    <lineage>
        <taxon>Eukaryota</taxon>
        <taxon>Metazoa</taxon>
        <taxon>Spiralia</taxon>
        <taxon>Gnathifera</taxon>
        <taxon>Rotifera</taxon>
        <taxon>Eurotatoria</taxon>
        <taxon>Bdelloidea</taxon>
        <taxon>Philodinida</taxon>
        <taxon>Philodinidae</taxon>
        <taxon>Rotaria</taxon>
    </lineage>
</organism>
<dbReference type="Gene3D" id="2.40.128.20">
    <property type="match status" value="1"/>
</dbReference>
<dbReference type="InterPro" id="IPR012674">
    <property type="entry name" value="Calycin"/>
</dbReference>
<protein>
    <recommendedName>
        <fullName evidence="1">THAP4-like heme-binding domain-containing protein</fullName>
    </recommendedName>
</protein>
<dbReference type="EMBL" id="CAJNRF010000016">
    <property type="protein sequence ID" value="CAF1929230.1"/>
    <property type="molecule type" value="Genomic_DNA"/>
</dbReference>
<dbReference type="Proteomes" id="UP000663856">
    <property type="component" value="Unassembled WGS sequence"/>
</dbReference>
<gene>
    <name evidence="2" type="ORF">WKI299_LOCUS289</name>
</gene>
<evidence type="ECO:0000313" key="3">
    <source>
        <dbReference type="Proteomes" id="UP000663856"/>
    </source>
</evidence>